<name>A0ACB7ZAN3_9ERIC</name>
<gene>
    <name evidence="1" type="ORF">Vadar_010703</name>
</gene>
<evidence type="ECO:0000313" key="1">
    <source>
        <dbReference type="EMBL" id="KAH7862889.1"/>
    </source>
</evidence>
<organism evidence="1 2">
    <name type="scientific">Vaccinium darrowii</name>
    <dbReference type="NCBI Taxonomy" id="229202"/>
    <lineage>
        <taxon>Eukaryota</taxon>
        <taxon>Viridiplantae</taxon>
        <taxon>Streptophyta</taxon>
        <taxon>Embryophyta</taxon>
        <taxon>Tracheophyta</taxon>
        <taxon>Spermatophyta</taxon>
        <taxon>Magnoliopsida</taxon>
        <taxon>eudicotyledons</taxon>
        <taxon>Gunneridae</taxon>
        <taxon>Pentapetalae</taxon>
        <taxon>asterids</taxon>
        <taxon>Ericales</taxon>
        <taxon>Ericaceae</taxon>
        <taxon>Vaccinioideae</taxon>
        <taxon>Vaccinieae</taxon>
        <taxon>Vaccinium</taxon>
    </lineage>
</organism>
<protein>
    <submittedName>
        <fullName evidence="1">Uncharacterized protein</fullName>
    </submittedName>
</protein>
<comment type="caution">
    <text evidence="1">The sequence shown here is derived from an EMBL/GenBank/DDBJ whole genome shotgun (WGS) entry which is preliminary data.</text>
</comment>
<evidence type="ECO:0000313" key="2">
    <source>
        <dbReference type="Proteomes" id="UP000828048"/>
    </source>
</evidence>
<accession>A0ACB7ZAN3</accession>
<dbReference type="EMBL" id="CM037162">
    <property type="protein sequence ID" value="KAH7862889.1"/>
    <property type="molecule type" value="Genomic_DNA"/>
</dbReference>
<proteinExistence type="predicted"/>
<dbReference type="Proteomes" id="UP000828048">
    <property type="component" value="Chromosome 12"/>
</dbReference>
<reference evidence="1 2" key="1">
    <citation type="journal article" date="2021" name="Hortic Res">
        <title>High-quality reference genome and annotation aids understanding of berry development for evergreen blueberry (Vaccinium darrowii).</title>
        <authorList>
            <person name="Yu J."/>
            <person name="Hulse-Kemp A.M."/>
            <person name="Babiker E."/>
            <person name="Staton M."/>
        </authorList>
    </citation>
    <scope>NUCLEOTIDE SEQUENCE [LARGE SCALE GENOMIC DNA]</scope>
    <source>
        <strain evidence="2">cv. NJ 8807/NJ 8810</strain>
        <tissue evidence="1">Young leaf</tissue>
    </source>
</reference>
<sequence>MIDKEVLLALGKEGVVSDIARGTVIDEKALVRCLVDGELLQELVWMCLRMSRRFLKSSFIMLSRRHIEVSAQRNHVNLCWGTWKRSSQTNLYCLRLWMNEQGDFLN</sequence>
<keyword evidence="2" id="KW-1185">Reference proteome</keyword>